<reference evidence="1 2" key="1">
    <citation type="submission" date="2020-08" db="EMBL/GenBank/DDBJ databases">
        <authorList>
            <person name="Newling K."/>
            <person name="Davey J."/>
            <person name="Forrester S."/>
        </authorList>
    </citation>
    <scope>NUCLEOTIDE SEQUENCE [LARGE SCALE GENOMIC DNA]</scope>
    <source>
        <strain evidence="2">Crithidia deanei Carvalho (ATCC PRA-265)</strain>
    </source>
</reference>
<dbReference type="AlphaFoldDB" id="A0A7G2CNH9"/>
<name>A0A7G2CNH9_9TRYP</name>
<organism evidence="1 2">
    <name type="scientific">Angomonas deanei</name>
    <dbReference type="NCBI Taxonomy" id="59799"/>
    <lineage>
        <taxon>Eukaryota</taxon>
        <taxon>Discoba</taxon>
        <taxon>Euglenozoa</taxon>
        <taxon>Kinetoplastea</taxon>
        <taxon>Metakinetoplastina</taxon>
        <taxon>Trypanosomatida</taxon>
        <taxon>Trypanosomatidae</taxon>
        <taxon>Strigomonadinae</taxon>
        <taxon>Angomonas</taxon>
    </lineage>
</organism>
<evidence type="ECO:0000313" key="2">
    <source>
        <dbReference type="Proteomes" id="UP000515908"/>
    </source>
</evidence>
<proteinExistence type="predicted"/>
<protein>
    <submittedName>
        <fullName evidence="1">Uncharacterized protein</fullName>
    </submittedName>
</protein>
<accession>A0A7G2CNH9</accession>
<dbReference type="VEuPathDB" id="TriTrypDB:ADEAN_000894000"/>
<dbReference type="EMBL" id="LR877165">
    <property type="protein sequence ID" value="CAD2221408.1"/>
    <property type="molecule type" value="Genomic_DNA"/>
</dbReference>
<evidence type="ECO:0000313" key="1">
    <source>
        <dbReference type="EMBL" id="CAD2221408.1"/>
    </source>
</evidence>
<sequence length="111" mass="12246">MTYVYVNEAQPAPQPAFDYNGPYNVTITPADTAVEGAVHSYVSGGQRYSYTPLPKPVDPSATAERMVRARGRDEDDTFGAVYQASDSSSEVVYASGRTFNPRLVKKRKVKY</sequence>
<dbReference type="Proteomes" id="UP000515908">
    <property type="component" value="Chromosome 21"/>
</dbReference>
<gene>
    <name evidence="1" type="ORF">ADEAN_000894000</name>
</gene>
<keyword evidence="2" id="KW-1185">Reference proteome</keyword>